<proteinExistence type="predicted"/>
<evidence type="ECO:0000256" key="1">
    <source>
        <dbReference type="SAM" id="MobiDB-lite"/>
    </source>
</evidence>
<dbReference type="Proteomes" id="UP000235388">
    <property type="component" value="Unassembled WGS sequence"/>
</dbReference>
<protein>
    <submittedName>
        <fullName evidence="3">Uncharacterized protein</fullName>
    </submittedName>
</protein>
<evidence type="ECO:0000313" key="4">
    <source>
        <dbReference type="Proteomes" id="UP000235388"/>
    </source>
</evidence>
<keyword evidence="4" id="KW-1185">Reference proteome</keyword>
<dbReference type="AlphaFoldDB" id="A0A2N5SEQ6"/>
<feature type="compositionally biased region" description="Pro residues" evidence="1">
    <location>
        <begin position="98"/>
        <end position="111"/>
    </location>
</feature>
<dbReference type="EMBL" id="PGCJ01001008">
    <property type="protein sequence ID" value="PLW11731.1"/>
    <property type="molecule type" value="Genomic_DNA"/>
</dbReference>
<feature type="compositionally biased region" description="Low complexity" evidence="1">
    <location>
        <begin position="58"/>
        <end position="86"/>
    </location>
</feature>
<keyword evidence="2" id="KW-0812">Transmembrane</keyword>
<evidence type="ECO:0000313" key="3">
    <source>
        <dbReference type="EMBL" id="PLW11731.1"/>
    </source>
</evidence>
<feature type="compositionally biased region" description="Polar residues" evidence="1">
    <location>
        <begin position="47"/>
        <end position="57"/>
    </location>
</feature>
<feature type="region of interest" description="Disordered" evidence="1">
    <location>
        <begin position="1"/>
        <end position="129"/>
    </location>
</feature>
<reference evidence="3 4" key="1">
    <citation type="submission" date="2017-11" db="EMBL/GenBank/DDBJ databases">
        <title>De novo assembly and phasing of dikaryotic genomes from two isolates of Puccinia coronata f. sp. avenae, the causal agent of oat crown rust.</title>
        <authorList>
            <person name="Miller M.E."/>
            <person name="Zhang Y."/>
            <person name="Omidvar V."/>
            <person name="Sperschneider J."/>
            <person name="Schwessinger B."/>
            <person name="Raley C."/>
            <person name="Palmer J.M."/>
            <person name="Garnica D."/>
            <person name="Upadhyaya N."/>
            <person name="Rathjen J."/>
            <person name="Taylor J.M."/>
            <person name="Park R.F."/>
            <person name="Dodds P.N."/>
            <person name="Hirsch C.D."/>
            <person name="Kianian S.F."/>
            <person name="Figueroa M."/>
        </authorList>
    </citation>
    <scope>NUCLEOTIDE SEQUENCE [LARGE SCALE GENOMIC DNA]</scope>
    <source>
        <strain evidence="3">12NC29</strain>
    </source>
</reference>
<name>A0A2N5SEQ6_9BASI</name>
<keyword evidence="2" id="KW-0472">Membrane</keyword>
<gene>
    <name evidence="3" type="ORF">PCANC_17317</name>
</gene>
<accession>A0A2N5SEQ6</accession>
<feature type="compositionally biased region" description="Low complexity" evidence="1">
    <location>
        <begin position="24"/>
        <end position="46"/>
    </location>
</feature>
<feature type="compositionally biased region" description="Polar residues" evidence="1">
    <location>
        <begin position="115"/>
        <end position="129"/>
    </location>
</feature>
<organism evidence="3 4">
    <name type="scientific">Puccinia coronata f. sp. avenae</name>
    <dbReference type="NCBI Taxonomy" id="200324"/>
    <lineage>
        <taxon>Eukaryota</taxon>
        <taxon>Fungi</taxon>
        <taxon>Dikarya</taxon>
        <taxon>Basidiomycota</taxon>
        <taxon>Pucciniomycotina</taxon>
        <taxon>Pucciniomycetes</taxon>
        <taxon>Pucciniales</taxon>
        <taxon>Pucciniaceae</taxon>
        <taxon>Puccinia</taxon>
    </lineage>
</organism>
<feature type="transmembrane region" description="Helical" evidence="2">
    <location>
        <begin position="162"/>
        <end position="185"/>
    </location>
</feature>
<feature type="compositionally biased region" description="Polar residues" evidence="1">
    <location>
        <begin position="10"/>
        <end position="22"/>
    </location>
</feature>
<comment type="caution">
    <text evidence="3">The sequence shown here is derived from an EMBL/GenBank/DDBJ whole genome shotgun (WGS) entry which is preliminary data.</text>
</comment>
<dbReference type="OrthoDB" id="2507333at2759"/>
<keyword evidence="2" id="KW-1133">Transmembrane helix</keyword>
<evidence type="ECO:0000256" key="2">
    <source>
        <dbReference type="SAM" id="Phobius"/>
    </source>
</evidence>
<sequence>MRTRLHPRVNGNTTPSQDSKPTTPAAAPAHSVVNPSPVPPAVNQVPLNNTSTNSTHKASPPAGASLPASVTNSPSPVAPTSAHPSSAPSPPDFLTALVPPPASTSASPPPRSSNTDRAPTSSYSTGLASTDLANTRAAVQSNTPETHLGLYADSAHHTSTGVIVAVGLSGVAITLIFLILMRFFVKHMLNKKPKKGHVQECSVTIPPPACAFLDHPKNQEMGGVGASPSAMMNRTVSTTSVRSDASFIKPQEQYLINNFDHSHYDHNGHSNYAVGFHQRPPMEALHHTETLFVQPKSWDGSRPMLASGRSYY</sequence>